<keyword evidence="3" id="KW-1185">Reference proteome</keyword>
<dbReference type="InterPro" id="IPR050712">
    <property type="entry name" value="NAD(P)H-dep_reductase"/>
</dbReference>
<dbReference type="Pfam" id="PF03358">
    <property type="entry name" value="FMN_red"/>
    <property type="match status" value="1"/>
</dbReference>
<dbReference type="InterPro" id="IPR005025">
    <property type="entry name" value="FMN_Rdtase-like_dom"/>
</dbReference>
<evidence type="ECO:0000259" key="1">
    <source>
        <dbReference type="Pfam" id="PF03358"/>
    </source>
</evidence>
<protein>
    <submittedName>
        <fullName evidence="2">NAD(P)H-dependent oxidoreductase</fullName>
        <ecNumber evidence="2">1.-.-.-</ecNumber>
    </submittedName>
</protein>
<dbReference type="PANTHER" id="PTHR30543">
    <property type="entry name" value="CHROMATE REDUCTASE"/>
    <property type="match status" value="1"/>
</dbReference>
<proteinExistence type="predicted"/>
<keyword evidence="2" id="KW-0560">Oxidoreductase</keyword>
<sequence length="186" mass="19961">MSNSNLQIAVVVGSLRRDSMNRKLANALQKLAPAGVTFKHLDIGALPLYNQDDDANQAPAVQQMKADIAASNGVMFVTPEYNRSVPGVLKNALDNCSRPYGQSAWSGKPAGILGVSPGAMGAALSQAHLRPILAYLDMPTLGQPEAFIQWKDGLIDANGEIGEASRKFLQGWMDKFISWVKTHQAG</sequence>
<name>A0ABU5DI10_9BURK</name>
<dbReference type="Gene3D" id="3.40.50.360">
    <property type="match status" value="1"/>
</dbReference>
<evidence type="ECO:0000313" key="3">
    <source>
        <dbReference type="Proteomes" id="UP001285263"/>
    </source>
</evidence>
<reference evidence="2 3" key="1">
    <citation type="submission" date="2023-11" db="EMBL/GenBank/DDBJ databases">
        <title>Paucibacter sp. nov., isolated from fresh soil in Korea.</title>
        <authorList>
            <person name="Le N.T.T."/>
        </authorList>
    </citation>
    <scope>NUCLEOTIDE SEQUENCE [LARGE SCALE GENOMIC DNA]</scope>
    <source>
        <strain evidence="2 3">R3-3</strain>
    </source>
</reference>
<accession>A0ABU5DI10</accession>
<dbReference type="RefSeq" id="WP_320423259.1">
    <property type="nucleotide sequence ID" value="NZ_JAXCLA010000004.1"/>
</dbReference>
<dbReference type="PANTHER" id="PTHR30543:SF21">
    <property type="entry name" value="NAD(P)H-DEPENDENT FMN REDUCTASE LOT6"/>
    <property type="match status" value="1"/>
</dbReference>
<dbReference type="InterPro" id="IPR029039">
    <property type="entry name" value="Flavoprotein-like_sf"/>
</dbReference>
<dbReference type="EC" id="1.-.-.-" evidence="2"/>
<dbReference type="SUPFAM" id="SSF52218">
    <property type="entry name" value="Flavoproteins"/>
    <property type="match status" value="1"/>
</dbReference>
<dbReference type="EMBL" id="JAXCLA010000004">
    <property type="protein sequence ID" value="MDY0745350.1"/>
    <property type="molecule type" value="Genomic_DNA"/>
</dbReference>
<dbReference type="GO" id="GO:0016491">
    <property type="term" value="F:oxidoreductase activity"/>
    <property type="evidence" value="ECO:0007669"/>
    <property type="project" value="UniProtKB-KW"/>
</dbReference>
<evidence type="ECO:0000313" key="2">
    <source>
        <dbReference type="EMBL" id="MDY0745350.1"/>
    </source>
</evidence>
<organism evidence="2 3">
    <name type="scientific">Roseateles agri</name>
    <dbReference type="NCBI Taxonomy" id="3098619"/>
    <lineage>
        <taxon>Bacteria</taxon>
        <taxon>Pseudomonadati</taxon>
        <taxon>Pseudomonadota</taxon>
        <taxon>Betaproteobacteria</taxon>
        <taxon>Burkholderiales</taxon>
        <taxon>Sphaerotilaceae</taxon>
        <taxon>Roseateles</taxon>
    </lineage>
</organism>
<comment type="caution">
    <text evidence="2">The sequence shown here is derived from an EMBL/GenBank/DDBJ whole genome shotgun (WGS) entry which is preliminary data.</text>
</comment>
<gene>
    <name evidence="2" type="ORF">SNE35_12585</name>
</gene>
<feature type="domain" description="NADPH-dependent FMN reductase-like" evidence="1">
    <location>
        <begin position="7"/>
        <end position="147"/>
    </location>
</feature>
<dbReference type="Proteomes" id="UP001285263">
    <property type="component" value="Unassembled WGS sequence"/>
</dbReference>